<keyword evidence="4" id="KW-0418">Kinase</keyword>
<accession>A0ABW7UV83</accession>
<feature type="region of interest" description="Disordered" evidence="7">
    <location>
        <begin position="124"/>
        <end position="143"/>
    </location>
</feature>
<evidence type="ECO:0000256" key="5">
    <source>
        <dbReference type="ARBA" id="ARBA00022840"/>
    </source>
</evidence>
<evidence type="ECO:0000256" key="4">
    <source>
        <dbReference type="ARBA" id="ARBA00022777"/>
    </source>
</evidence>
<protein>
    <submittedName>
        <fullName evidence="9">1-phosphofructokinase family hexose kinase</fullName>
    </submittedName>
</protein>
<gene>
    <name evidence="9" type="ORF">ACH429_17215</name>
</gene>
<dbReference type="InterPro" id="IPR017583">
    <property type="entry name" value="Tagatose/fructose_Pkinase"/>
</dbReference>
<dbReference type="PANTHER" id="PTHR46566:SF5">
    <property type="entry name" value="1-PHOSPHOFRUCTOKINASE"/>
    <property type="match status" value="1"/>
</dbReference>
<dbReference type="PIRSF" id="PIRSF000535">
    <property type="entry name" value="1PFK/6PFK/LacC"/>
    <property type="match status" value="1"/>
</dbReference>
<dbReference type="PANTHER" id="PTHR46566">
    <property type="entry name" value="1-PHOSPHOFRUCTOKINASE-RELATED"/>
    <property type="match status" value="1"/>
</dbReference>
<evidence type="ECO:0000313" key="9">
    <source>
        <dbReference type="EMBL" id="MFI1965821.1"/>
    </source>
</evidence>
<keyword evidence="10" id="KW-1185">Reference proteome</keyword>
<evidence type="ECO:0000259" key="8">
    <source>
        <dbReference type="Pfam" id="PF00294"/>
    </source>
</evidence>
<evidence type="ECO:0000256" key="3">
    <source>
        <dbReference type="ARBA" id="ARBA00022741"/>
    </source>
</evidence>
<keyword evidence="2 6" id="KW-0808">Transferase</keyword>
<keyword evidence="5" id="KW-0067">ATP-binding</keyword>
<dbReference type="InterPro" id="IPR029056">
    <property type="entry name" value="Ribokinase-like"/>
</dbReference>
<dbReference type="SUPFAM" id="SSF53613">
    <property type="entry name" value="Ribokinase-like"/>
    <property type="match status" value="1"/>
</dbReference>
<evidence type="ECO:0000256" key="1">
    <source>
        <dbReference type="ARBA" id="ARBA00010688"/>
    </source>
</evidence>
<evidence type="ECO:0000313" key="10">
    <source>
        <dbReference type="Proteomes" id="UP001611548"/>
    </source>
</evidence>
<dbReference type="Proteomes" id="UP001611548">
    <property type="component" value="Unassembled WGS sequence"/>
</dbReference>
<dbReference type="InterPro" id="IPR011611">
    <property type="entry name" value="PfkB_dom"/>
</dbReference>
<dbReference type="Pfam" id="PF00294">
    <property type="entry name" value="PfkB"/>
    <property type="match status" value="2"/>
</dbReference>
<comment type="caution">
    <text evidence="9">The sequence shown here is derived from an EMBL/GenBank/DDBJ whole genome shotgun (WGS) entry which is preliminary data.</text>
</comment>
<evidence type="ECO:0000256" key="7">
    <source>
        <dbReference type="SAM" id="MobiDB-lite"/>
    </source>
</evidence>
<name>A0ABW7UV83_9ACTN</name>
<dbReference type="PROSITE" id="PS00583">
    <property type="entry name" value="PFKB_KINASES_1"/>
    <property type="match status" value="1"/>
</dbReference>
<dbReference type="RefSeq" id="WP_398718611.1">
    <property type="nucleotide sequence ID" value="NZ_JBIRWE010000006.1"/>
</dbReference>
<dbReference type="CDD" id="cd01164">
    <property type="entry name" value="FruK_PfkB_like"/>
    <property type="match status" value="1"/>
</dbReference>
<reference evidence="9 10" key="1">
    <citation type="submission" date="2024-10" db="EMBL/GenBank/DDBJ databases">
        <title>The Natural Products Discovery Center: Release of the First 8490 Sequenced Strains for Exploring Actinobacteria Biosynthetic Diversity.</title>
        <authorList>
            <person name="Kalkreuter E."/>
            <person name="Kautsar S.A."/>
            <person name="Yang D."/>
            <person name="Bader C.D."/>
            <person name="Teijaro C.N."/>
            <person name="Fluegel L."/>
            <person name="Davis C.M."/>
            <person name="Simpson J.R."/>
            <person name="Lauterbach L."/>
            <person name="Steele A.D."/>
            <person name="Gui C."/>
            <person name="Meng S."/>
            <person name="Li G."/>
            <person name="Viehrig K."/>
            <person name="Ye F."/>
            <person name="Su P."/>
            <person name="Kiefer A.F."/>
            <person name="Nichols A."/>
            <person name="Cepeda A.J."/>
            <person name="Yan W."/>
            <person name="Fan B."/>
            <person name="Jiang Y."/>
            <person name="Adhikari A."/>
            <person name="Zheng C.-J."/>
            <person name="Schuster L."/>
            <person name="Cowan T.M."/>
            <person name="Smanski M.J."/>
            <person name="Chevrette M.G."/>
            <person name="De Carvalho L.P.S."/>
            <person name="Shen B."/>
        </authorList>
    </citation>
    <scope>NUCLEOTIDE SEQUENCE [LARGE SCALE GENOMIC DNA]</scope>
    <source>
        <strain evidence="9 10">NPDC020327</strain>
    </source>
</reference>
<organism evidence="9 10">
    <name type="scientific">Streptomyces pathocidini</name>
    <dbReference type="NCBI Taxonomy" id="1650571"/>
    <lineage>
        <taxon>Bacteria</taxon>
        <taxon>Bacillati</taxon>
        <taxon>Actinomycetota</taxon>
        <taxon>Actinomycetes</taxon>
        <taxon>Kitasatosporales</taxon>
        <taxon>Streptomycetaceae</taxon>
        <taxon>Streptomyces</taxon>
    </lineage>
</organism>
<dbReference type="Gene3D" id="3.40.1190.20">
    <property type="match status" value="1"/>
</dbReference>
<evidence type="ECO:0000256" key="6">
    <source>
        <dbReference type="PIRNR" id="PIRNR000535"/>
    </source>
</evidence>
<proteinExistence type="inferred from homology"/>
<feature type="domain" description="Carbohydrate kinase PfkB" evidence="8">
    <location>
        <begin position="12"/>
        <end position="75"/>
    </location>
</feature>
<dbReference type="NCBIfam" id="TIGR03168">
    <property type="entry name" value="1-PFK"/>
    <property type="match status" value="1"/>
</dbReference>
<comment type="similarity">
    <text evidence="1">Belongs to the carbohydrate kinase PfkB family.</text>
</comment>
<dbReference type="InterPro" id="IPR002173">
    <property type="entry name" value="Carboh/pur_kinase_PfkB_CS"/>
</dbReference>
<dbReference type="EMBL" id="JBIRWE010000006">
    <property type="protein sequence ID" value="MFI1965821.1"/>
    <property type="molecule type" value="Genomic_DNA"/>
</dbReference>
<dbReference type="PROSITE" id="PS00584">
    <property type="entry name" value="PFKB_KINASES_2"/>
    <property type="match status" value="1"/>
</dbReference>
<keyword evidence="3" id="KW-0547">Nucleotide-binding</keyword>
<evidence type="ECO:0000256" key="2">
    <source>
        <dbReference type="ARBA" id="ARBA00022679"/>
    </source>
</evidence>
<feature type="domain" description="Carbohydrate kinase PfkB" evidence="8">
    <location>
        <begin position="126"/>
        <end position="315"/>
    </location>
</feature>
<sequence length="343" mass="34597">MILTVTLNAALDITYRVPSLRARTAHRVAEVAERAGGKGLNVARVLAALGHRAVVAGFAGGATGEALRGLLAADGAEAFPRASRASGASPAAEASGASKAADNDAAPLLTDALTPIAGATRRTVGVVDESSGDTTQLNEPGPTITRPEWDAFLLRYRELLGGARAVALCGSLPPGLPVGTYAGLIREAQAADVPVLLDTSGEALRRGIAARPDLVKPNADELAGLTGSTEPLRAAQDTRRRGARAVAASLGADGMLLVTPDGDWQAAPPRAFAGNPTGAGDSAVAGLLSGLAEGLPWPDRLARAVALSAATVLAPVAGEFDRAAYAELLPRVEIARGAGTPEA</sequence>